<organismHost>
    <name type="scientific">Bos taurus</name>
    <name type="common">Bovine</name>
    <dbReference type="NCBI Taxonomy" id="9913"/>
</organismHost>
<evidence type="ECO:0000313" key="1">
    <source>
        <dbReference type="EMBL" id="AIA82768.1"/>
    </source>
</evidence>
<organism evidence="1">
    <name type="scientific">Bovine herpesvirus 4</name>
    <name type="common">BoHV-4</name>
    <name type="synonym">Movar virus</name>
    <dbReference type="NCBI Taxonomy" id="10385"/>
    <lineage>
        <taxon>Viruses</taxon>
        <taxon>Duplodnaviria</taxon>
        <taxon>Heunggongvirae</taxon>
        <taxon>Peploviricota</taxon>
        <taxon>Herviviricetes</taxon>
        <taxon>Herpesvirales</taxon>
        <taxon>Orthoherpesviridae</taxon>
        <taxon>Gammaherpesvirinae</taxon>
        <taxon>Rhadinovirus</taxon>
        <taxon>Rhadinovirus bovinegamma4</taxon>
    </lineage>
</organism>
<reference evidence="1" key="1">
    <citation type="submission" date="2013-05" db="EMBL/GenBank/DDBJ databases">
        <title>Seroprevalence against a Canadian isolate of bovine herpesvirus 4 (BHV4) is higher in various diseases affected bovine dairy herds compared to healthy herds.</title>
        <authorList>
            <person name="Music N."/>
            <person name="Laroche J."/>
            <person name="Tremblay D."/>
            <person name="Mandeville I."/>
            <person name="Bellehumeur C."/>
            <person name="Charette S.J."/>
            <person name="Gagnon C.A."/>
        </authorList>
    </citation>
    <scope>NUCLEOTIDE SEQUENCE</scope>
    <source>
        <strain evidence="1">FMV09-1180503</strain>
    </source>
</reference>
<dbReference type="EMBL" id="KC999113">
    <property type="protein sequence ID" value="AIA82768.1"/>
    <property type="molecule type" value="Genomic_DNA"/>
</dbReference>
<accession>A0A0F6N4V3</accession>
<organismHost>
    <name type="scientific">Panthera leo</name>
    <name type="common">Lion</name>
    <dbReference type="NCBI Taxonomy" id="9689"/>
</organismHost>
<name>A0A0F6N4V3_BHV4</name>
<protein>
    <recommendedName>
        <fullName evidence="2">Tegument protein UL88</fullName>
    </recommendedName>
</protein>
<dbReference type="Pfam" id="PF04682">
    <property type="entry name" value="Herpes_BTRF1"/>
    <property type="match status" value="1"/>
</dbReference>
<sequence>MLRILSDKASFQGGMVNLGNGTFLYHLIQSPSVTNIVTEKDGTSVPTPTIFSYCGGTTSTNSIELFSTTNPRISMLRLLLSPLPYITNCHMDIGFTTKQGHVILFKTPQIRTAEFGYVPLKLPSYIMVTKSQLMKNSMPLEMDAATMALTAPYKHVSINEEKNSVVMFDSSKPIKDFHKQSSPYIPRPIIKLTIPGQDTPTNSHRVLEAKLFNAISLYPPKHGHGPEGPLRTVTIMTRSQNSLYFLPQCNINPVQHLYLKHLLLYRLGMESVYATFETLYVHHVADVSCDQITFETLMQCIQRRVEDAVFCLNSIQQHIFQESVNPDDTNPRTRTAMEKYFLMFAPRDRKNAINFAASIITRICSGEPLTKVLLYMAKYMDIKQDLDDDTFIKIYALLTI</sequence>
<organismHost>
    <name type="scientific">Felis catus</name>
    <name type="common">Cat</name>
    <name type="synonym">Felis silvestris catus</name>
    <dbReference type="NCBI Taxonomy" id="9685"/>
</organismHost>
<proteinExistence type="predicted"/>
<dbReference type="InterPro" id="IPR006772">
    <property type="entry name" value="Herpes_BTRF1"/>
</dbReference>
<evidence type="ECO:0008006" key="2">
    <source>
        <dbReference type="Google" id="ProtNLM"/>
    </source>
</evidence>